<dbReference type="FunFam" id="3.40.50.1820:FF:000253">
    <property type="entry name" value="Carboxypeptidase"/>
    <property type="match status" value="1"/>
</dbReference>
<dbReference type="OrthoDB" id="443318at2759"/>
<evidence type="ECO:0000256" key="2">
    <source>
        <dbReference type="SAM" id="SignalP"/>
    </source>
</evidence>
<comment type="caution">
    <text evidence="3">The sequence shown here is derived from an EMBL/GenBank/DDBJ whole genome shotgun (WGS) entry which is preliminary data.</text>
</comment>
<gene>
    <name evidence="3" type="ORF">PSON_ATCC_30995.1.T0210264</name>
</gene>
<reference evidence="3" key="1">
    <citation type="submission" date="2021-01" db="EMBL/GenBank/DDBJ databases">
        <authorList>
            <consortium name="Genoscope - CEA"/>
            <person name="William W."/>
        </authorList>
    </citation>
    <scope>NUCLEOTIDE SEQUENCE</scope>
</reference>
<keyword evidence="4" id="KW-1185">Reference proteome</keyword>
<keyword evidence="1" id="KW-0121">Carboxypeptidase</keyword>
<evidence type="ECO:0000313" key="4">
    <source>
        <dbReference type="Proteomes" id="UP000692954"/>
    </source>
</evidence>
<dbReference type="GO" id="GO:0006508">
    <property type="term" value="P:proteolysis"/>
    <property type="evidence" value="ECO:0007669"/>
    <property type="project" value="UniProtKB-KW"/>
</dbReference>
<sequence>MQYILLLISLSTIFGGPPSDLVDQYQYEYFKIPYNKTFYSGYLEPEEIFDHHFHYIFYPNDKSDVPVILWLNGGPGCSSLTGAMIENGPFVFIGGTPIFEENEYSWARFAHMLYVETPVGVGFSYKDDGNTTTSDDVTAQNNYYMLQAFYRKFPEYKQNDLYIAGESYAGTYIPTLVNKIIEDSQSNIHIRGMMIGNGCTDAAECTKEAKYFPYYKFQFLANHNFISQKLSDYIEIHKEKCQFNNEQFCQDLYQDILTETNLDDSYEYNPYNVYGTCYQPPVQTPQGERIPYAKNKFDPFDIIQGHIPPCSDAVGLYHYLRDDEFREFLNIRSQSDEWAKCQSLNYTKDPRATYHLYPKIMSKGIKILKFSGDVDGVVPITGTIYWIEKLQKELNLPTIQQWRPWFKSNKQNAGNLWEIDGLLFVSVRNAGHMVPADQKEAAFIMAHNFIFDVPFPQE</sequence>
<evidence type="ECO:0000256" key="1">
    <source>
        <dbReference type="RuleBase" id="RU361156"/>
    </source>
</evidence>
<dbReference type="Proteomes" id="UP000692954">
    <property type="component" value="Unassembled WGS sequence"/>
</dbReference>
<proteinExistence type="inferred from homology"/>
<organism evidence="3 4">
    <name type="scientific">Paramecium sonneborni</name>
    <dbReference type="NCBI Taxonomy" id="65129"/>
    <lineage>
        <taxon>Eukaryota</taxon>
        <taxon>Sar</taxon>
        <taxon>Alveolata</taxon>
        <taxon>Ciliophora</taxon>
        <taxon>Intramacronucleata</taxon>
        <taxon>Oligohymenophorea</taxon>
        <taxon>Peniculida</taxon>
        <taxon>Parameciidae</taxon>
        <taxon>Paramecium</taxon>
    </lineage>
</organism>
<dbReference type="PROSITE" id="PS00131">
    <property type="entry name" value="CARBOXYPEPT_SER_SER"/>
    <property type="match status" value="1"/>
</dbReference>
<keyword evidence="1" id="KW-0378">Hydrolase</keyword>
<keyword evidence="1" id="KW-0645">Protease</keyword>
<dbReference type="InterPro" id="IPR001563">
    <property type="entry name" value="Peptidase_S10"/>
</dbReference>
<dbReference type="AlphaFoldDB" id="A0A8S1LHC6"/>
<dbReference type="PANTHER" id="PTHR11802">
    <property type="entry name" value="SERINE PROTEASE FAMILY S10 SERINE CARBOXYPEPTIDASE"/>
    <property type="match status" value="1"/>
</dbReference>
<accession>A0A8S1LHC6</accession>
<keyword evidence="2" id="KW-0732">Signal</keyword>
<name>A0A8S1LHC6_9CILI</name>
<protein>
    <recommendedName>
        <fullName evidence="1">Carboxypeptidase</fullName>
        <ecNumber evidence="1">3.4.16.-</ecNumber>
    </recommendedName>
</protein>
<dbReference type="InterPro" id="IPR018202">
    <property type="entry name" value="Ser_caboxypep_ser_AS"/>
</dbReference>
<dbReference type="Pfam" id="PF00450">
    <property type="entry name" value="Peptidase_S10"/>
    <property type="match status" value="1"/>
</dbReference>
<feature type="chain" id="PRO_5035724503" description="Carboxypeptidase" evidence="2">
    <location>
        <begin position="16"/>
        <end position="458"/>
    </location>
</feature>
<feature type="signal peptide" evidence="2">
    <location>
        <begin position="1"/>
        <end position="15"/>
    </location>
</feature>
<evidence type="ECO:0000313" key="3">
    <source>
        <dbReference type="EMBL" id="CAD8066299.1"/>
    </source>
</evidence>
<dbReference type="PANTHER" id="PTHR11802:SF201">
    <property type="entry name" value="CARBOXYPEPTIDASE"/>
    <property type="match status" value="1"/>
</dbReference>
<dbReference type="GO" id="GO:0004185">
    <property type="term" value="F:serine-type carboxypeptidase activity"/>
    <property type="evidence" value="ECO:0007669"/>
    <property type="project" value="UniProtKB-UniRule"/>
</dbReference>
<dbReference type="EMBL" id="CAJJDN010000021">
    <property type="protein sequence ID" value="CAD8066299.1"/>
    <property type="molecule type" value="Genomic_DNA"/>
</dbReference>
<comment type="similarity">
    <text evidence="1">Belongs to the peptidase S10 family.</text>
</comment>
<dbReference type="EC" id="3.4.16.-" evidence="1"/>